<comment type="caution">
    <text evidence="3">The sequence shown here is derived from an EMBL/GenBank/DDBJ whole genome shotgun (WGS) entry which is preliminary data.</text>
</comment>
<feature type="domain" description="F5/8 type C" evidence="2">
    <location>
        <begin position="175"/>
        <end position="312"/>
    </location>
</feature>
<dbReference type="AlphaFoldDB" id="A0A7W3YV61"/>
<dbReference type="SUPFAM" id="SSF49785">
    <property type="entry name" value="Galactose-binding domain-like"/>
    <property type="match status" value="1"/>
</dbReference>
<organism evidence="3 4">
    <name type="scientific">Stenotrophomonas koreensis</name>
    <dbReference type="NCBI Taxonomy" id="266128"/>
    <lineage>
        <taxon>Bacteria</taxon>
        <taxon>Pseudomonadati</taxon>
        <taxon>Pseudomonadota</taxon>
        <taxon>Gammaproteobacteria</taxon>
        <taxon>Lysobacterales</taxon>
        <taxon>Lysobacteraceae</taxon>
        <taxon>Stenotrophomonas</taxon>
    </lineage>
</organism>
<name>A0A7W3YV61_9GAMM</name>
<evidence type="ECO:0000259" key="2">
    <source>
        <dbReference type="PROSITE" id="PS50022"/>
    </source>
</evidence>
<dbReference type="PROSITE" id="PS50022">
    <property type="entry name" value="FA58C_3"/>
    <property type="match status" value="1"/>
</dbReference>
<accession>A0A7W3YV61</accession>
<feature type="signal peptide" evidence="1">
    <location>
        <begin position="1"/>
        <end position="28"/>
    </location>
</feature>
<protein>
    <submittedName>
        <fullName evidence="3">Discoidin domain-containing protein</fullName>
    </submittedName>
</protein>
<dbReference type="Proteomes" id="UP000550609">
    <property type="component" value="Unassembled WGS sequence"/>
</dbReference>
<dbReference type="InterPro" id="IPR008979">
    <property type="entry name" value="Galactose-bd-like_sf"/>
</dbReference>
<sequence length="932" mass="99589">MINTRWLQVKSARWIVAVGLLGCAIAQASTRVLDGFDDPSRWRLQASEGAQARLTRVSGADGGRALCIAADFGALAGSVRLSAPLALELPPDGRLQLSSRGQAAQAQLSLHIIDEAGRRHGAHHAGRALSGRWQGLDWWLSEFSDASGSGLVLPARSQRLELRLASASGGQAQWCIDSLALHVRPVDQSPFTPLALADTATALQQRMVDGRADTLWVSSGVKQQTVSLDLGREREVGGLVVQWAAGLRADKYRVQASNDGRRWQQLRQVNAPAGTTDRLRLGPLTARYLRLDLEDGPNWRYGIVDLLPQHATFGRSTEAFLREVGKAWPAGVLPASISDGPVRWTVLGAEAAPAPVWFSEQGIIEPRPGQFTLTPQLQIDGSWHGAEQMQVQPVAQPAGAQSRWQHTQAQLTISASTGHDAQAQPWLRVRYRLANPDASSHRYALALALRPFQLHAAGRLGDLPGGAGWIEQVAVSDAAVAINGAPALLAAQRADAAFASHFDAGLDLNLLRAAQLPQARQASDGQGLASAVMLWRQELAAGQSREWEVWLPLSDPAMTSAVPTRFTAQTVPAEGWQLPGEQGRWLVDSWQAAVARMRAERNGPWLRTDSRRSIGAGNRDSMHIASALMRADQADAVLPWLLARIATGSTRHCPLLAHWAQLAAQAQLAGVWSPAQRQALQPWVQDSLARYQPGGACAEPAASPAPDPASVSLQLAALLPEPALALGPAQGNGGEVVQADAGAGQVAAVAPVPGVLPAGPLAVSTAVPLPPGEPVSLAQRQQLWEAALALHDDRLLPGWQHWQRGQSQGLLDARQAAEQVQAIAATVVQEQADHLRLLPGLPASAWQQGQLQVPGVLTRWGRLGLQGRREGSDWVLEFAPGLQAPAAGLVLDWPFAQPPAAALVDGLPQPWHSGRLHLRSVPVQLRIALPVP</sequence>
<dbReference type="Gene3D" id="2.60.120.260">
    <property type="entry name" value="Galactose-binding domain-like"/>
    <property type="match status" value="1"/>
</dbReference>
<feature type="chain" id="PRO_5030718265" evidence="1">
    <location>
        <begin position="29"/>
        <end position="932"/>
    </location>
</feature>
<evidence type="ECO:0000256" key="1">
    <source>
        <dbReference type="SAM" id="SignalP"/>
    </source>
</evidence>
<reference evidence="3 4" key="1">
    <citation type="submission" date="2020-08" db="EMBL/GenBank/DDBJ databases">
        <title>Stenotrophomonas sp. W1S232.</title>
        <authorList>
            <person name="Deng Y."/>
        </authorList>
    </citation>
    <scope>NUCLEOTIDE SEQUENCE [LARGE SCALE GENOMIC DNA]</scope>
    <source>
        <strain evidence="3 4">W1S232</strain>
    </source>
</reference>
<keyword evidence="1" id="KW-0732">Signal</keyword>
<gene>
    <name evidence="3" type="ORF">H4O09_05855</name>
</gene>
<dbReference type="InterPro" id="IPR000421">
    <property type="entry name" value="FA58C"/>
</dbReference>
<dbReference type="EMBL" id="JACIUV010000002">
    <property type="protein sequence ID" value="MBB1116583.1"/>
    <property type="molecule type" value="Genomic_DNA"/>
</dbReference>
<dbReference type="RefSeq" id="WP_182621823.1">
    <property type="nucleotide sequence ID" value="NZ_JACIUV010000002.1"/>
</dbReference>
<evidence type="ECO:0000313" key="3">
    <source>
        <dbReference type="EMBL" id="MBB1116583.1"/>
    </source>
</evidence>
<proteinExistence type="predicted"/>
<dbReference type="Pfam" id="PF00754">
    <property type="entry name" value="F5_F8_type_C"/>
    <property type="match status" value="1"/>
</dbReference>
<evidence type="ECO:0000313" key="4">
    <source>
        <dbReference type="Proteomes" id="UP000550609"/>
    </source>
</evidence>